<dbReference type="NCBIfam" id="TIGR04350">
    <property type="entry name" value="C_S_lyase_PatB"/>
    <property type="match status" value="1"/>
</dbReference>
<evidence type="ECO:0000256" key="5">
    <source>
        <dbReference type="ARBA" id="ARBA00037974"/>
    </source>
</evidence>
<evidence type="ECO:0000256" key="2">
    <source>
        <dbReference type="ARBA" id="ARBA00012224"/>
    </source>
</evidence>
<evidence type="ECO:0000256" key="4">
    <source>
        <dbReference type="ARBA" id="ARBA00023239"/>
    </source>
</evidence>
<dbReference type="Pfam" id="PF00155">
    <property type="entry name" value="Aminotran_1_2"/>
    <property type="match status" value="1"/>
</dbReference>
<dbReference type="Gene3D" id="3.40.640.10">
    <property type="entry name" value="Type I PLP-dependent aspartate aminotransferase-like (Major domain)"/>
    <property type="match status" value="1"/>
</dbReference>
<dbReference type="InterPro" id="IPR015422">
    <property type="entry name" value="PyrdxlP-dep_Trfase_small"/>
</dbReference>
<organism evidence="7 8">
    <name type="scientific">Halarsenatibacter silvermanii</name>
    <dbReference type="NCBI Taxonomy" id="321763"/>
    <lineage>
        <taxon>Bacteria</taxon>
        <taxon>Bacillati</taxon>
        <taxon>Bacillota</taxon>
        <taxon>Clostridia</taxon>
        <taxon>Halanaerobiales</taxon>
        <taxon>Halarsenatibacteraceae</taxon>
        <taxon>Halarsenatibacter</taxon>
    </lineage>
</organism>
<dbReference type="InterPro" id="IPR004839">
    <property type="entry name" value="Aminotransferase_I/II_large"/>
</dbReference>
<evidence type="ECO:0000256" key="3">
    <source>
        <dbReference type="ARBA" id="ARBA00022898"/>
    </source>
</evidence>
<evidence type="ECO:0000313" key="8">
    <source>
        <dbReference type="Proteomes" id="UP000199476"/>
    </source>
</evidence>
<reference evidence="7 8" key="1">
    <citation type="submission" date="2016-10" db="EMBL/GenBank/DDBJ databases">
        <authorList>
            <person name="de Groot N.N."/>
        </authorList>
    </citation>
    <scope>NUCLEOTIDE SEQUENCE [LARGE SCALE GENOMIC DNA]</scope>
    <source>
        <strain evidence="7 8">SLAS-1</strain>
    </source>
</reference>
<dbReference type="GO" id="GO:0030170">
    <property type="term" value="F:pyridoxal phosphate binding"/>
    <property type="evidence" value="ECO:0007669"/>
    <property type="project" value="InterPro"/>
</dbReference>
<dbReference type="Proteomes" id="UP000199476">
    <property type="component" value="Unassembled WGS sequence"/>
</dbReference>
<proteinExistence type="inferred from homology"/>
<keyword evidence="8" id="KW-1185">Reference proteome</keyword>
<comment type="cofactor">
    <cofactor evidence="1">
        <name>pyridoxal 5'-phosphate</name>
        <dbReference type="ChEBI" id="CHEBI:597326"/>
    </cofactor>
</comment>
<comment type="similarity">
    <text evidence="5">Belongs to the class-II pyridoxal-phosphate-dependent aminotransferase family. MalY/PatB cystathionine beta-lyase subfamily.</text>
</comment>
<accession>A0A1G9LL98</accession>
<dbReference type="EMBL" id="FNGO01000006">
    <property type="protein sequence ID" value="SDL62275.1"/>
    <property type="molecule type" value="Genomic_DNA"/>
</dbReference>
<dbReference type="InterPro" id="IPR015424">
    <property type="entry name" value="PyrdxlP-dep_Trfase"/>
</dbReference>
<dbReference type="SUPFAM" id="SSF53383">
    <property type="entry name" value="PLP-dependent transferases"/>
    <property type="match status" value="1"/>
</dbReference>
<keyword evidence="3" id="KW-0663">Pyridoxal phosphate</keyword>
<sequence length="397" mass="45376">MNQNYDFSGVIDRKGTNSIKWDRREEIFSNSSITPLWVADSDWPTAPEILESLQERLEHGVFGYTYPGEEIKEAVCSWFRRRYDWKIKKNWVNLIRGVVPALNIAVSELTSPEAGVIIQPPVYYPFYEVIERNDREIIKNSLILDNGQYKMDFAGLKEQAAADRAEMLLLCSPHNPVGRVWSDEELKRLLKICRNNEITIIADEIHADFIFSGSSHTPLASLGRENKDKILTLNSPTKTFNLAGLKISYAVTAESELREKFDSACQRTIKGANIFGYQALKTAYQEGEAWLEKQLEYLKGNLELTGDILGDLEGIDLIEPEGTYLVWLDFSASELKKEAIEELLFDRAEAGLEPGCWFGEEGEGFYRLNLATQKKILKPALEALRENWQKRHKVLEE</sequence>
<dbReference type="CDD" id="cd00609">
    <property type="entry name" value="AAT_like"/>
    <property type="match status" value="1"/>
</dbReference>
<keyword evidence="4 7" id="KW-0456">Lyase</keyword>
<dbReference type="PANTHER" id="PTHR43525:SF1">
    <property type="entry name" value="PROTEIN MALY"/>
    <property type="match status" value="1"/>
</dbReference>
<protein>
    <recommendedName>
        <fullName evidence="2">cysteine-S-conjugate beta-lyase</fullName>
        <ecNumber evidence="2">4.4.1.13</ecNumber>
    </recommendedName>
</protein>
<evidence type="ECO:0000256" key="1">
    <source>
        <dbReference type="ARBA" id="ARBA00001933"/>
    </source>
</evidence>
<dbReference type="Gene3D" id="3.90.1150.10">
    <property type="entry name" value="Aspartate Aminotransferase, domain 1"/>
    <property type="match status" value="1"/>
</dbReference>
<evidence type="ECO:0000259" key="6">
    <source>
        <dbReference type="Pfam" id="PF00155"/>
    </source>
</evidence>
<gene>
    <name evidence="7" type="ORF">SAMN04488692_10687</name>
</gene>
<name>A0A1G9LL98_9FIRM</name>
<evidence type="ECO:0000313" key="7">
    <source>
        <dbReference type="EMBL" id="SDL62275.1"/>
    </source>
</evidence>
<dbReference type="PANTHER" id="PTHR43525">
    <property type="entry name" value="PROTEIN MALY"/>
    <property type="match status" value="1"/>
</dbReference>
<dbReference type="STRING" id="321763.SAMN04488692_10687"/>
<feature type="domain" description="Aminotransferase class I/classII large" evidence="6">
    <location>
        <begin position="45"/>
        <end position="384"/>
    </location>
</feature>
<dbReference type="EC" id="4.4.1.13" evidence="2"/>
<dbReference type="InterPro" id="IPR027619">
    <property type="entry name" value="C-S_lyase_PatB-like"/>
</dbReference>
<dbReference type="InterPro" id="IPR015421">
    <property type="entry name" value="PyrdxlP-dep_Trfase_major"/>
</dbReference>
<dbReference type="AlphaFoldDB" id="A0A1G9LL98"/>
<dbReference type="GO" id="GO:0047804">
    <property type="term" value="F:cysteine-S-conjugate beta-lyase activity"/>
    <property type="evidence" value="ECO:0007669"/>
    <property type="project" value="UniProtKB-EC"/>
</dbReference>
<dbReference type="InterPro" id="IPR051798">
    <property type="entry name" value="Class-II_PLP-Dep_Aminotrans"/>
</dbReference>